<evidence type="ECO:0000313" key="5">
    <source>
        <dbReference type="Proteomes" id="UP001320148"/>
    </source>
</evidence>
<name>A0ABN6FA78_9BACT</name>
<comment type="similarity">
    <text evidence="1">Belongs to the membrane fusion protein (MFP) (TC 8.A.1) family.</text>
</comment>
<evidence type="ECO:0000256" key="2">
    <source>
        <dbReference type="SAM" id="Phobius"/>
    </source>
</evidence>
<dbReference type="Gene3D" id="2.40.30.170">
    <property type="match status" value="1"/>
</dbReference>
<accession>A0ABN6FA78</accession>
<keyword evidence="5" id="KW-1185">Reference proteome</keyword>
<organism evidence="4 5">
    <name type="scientific">Desulfoluna limicola</name>
    <dbReference type="NCBI Taxonomy" id="2810562"/>
    <lineage>
        <taxon>Bacteria</taxon>
        <taxon>Pseudomonadati</taxon>
        <taxon>Thermodesulfobacteriota</taxon>
        <taxon>Desulfobacteria</taxon>
        <taxon>Desulfobacterales</taxon>
        <taxon>Desulfolunaceae</taxon>
        <taxon>Desulfoluna</taxon>
    </lineage>
</organism>
<gene>
    <name evidence="4" type="primary">mexE</name>
    <name evidence="4" type="ORF">DSLASN_47480</name>
</gene>
<evidence type="ECO:0000256" key="1">
    <source>
        <dbReference type="ARBA" id="ARBA00009477"/>
    </source>
</evidence>
<keyword evidence="2" id="KW-1133">Transmembrane helix</keyword>
<evidence type="ECO:0000313" key="4">
    <source>
        <dbReference type="EMBL" id="BCS99116.1"/>
    </source>
</evidence>
<dbReference type="RefSeq" id="WP_236890471.1">
    <property type="nucleotide sequence ID" value="NZ_AP024488.1"/>
</dbReference>
<dbReference type="PANTHER" id="PTHR30469">
    <property type="entry name" value="MULTIDRUG RESISTANCE PROTEIN MDTA"/>
    <property type="match status" value="1"/>
</dbReference>
<sequence>MNDDGQLIEKEVTDDKGTARLKWLLPVVIIAVGVVAMGGMILAKKTPERTVAVERGQFVETVPVVRAEGRAHIVTHGTVTPFQQMDLVPRVSGYVATDNLEAGQLFEKGAVLFTIDAEDYRLAAVKAEAQVVQAELSLEEIRSKAVSARLEWERMPGREGMTPSPLLLYEPQLAAAEAQLKGARADLAARRLDIRRCTVTAPFACRVLAETVAPGQFVSQGMKVASLLGSGRMDVVVPVTAEELAWVAMDRAEVTVRTRAGGETLAWKGTLVRRLADVDADGRMAKLLIRVDDPYGHEANALVPNMYVEVDILGREIENALAIPFEALVDGRQVYVLSAEKTLAVRDVRVVRRQKEQVLVSGDLADGELAITSGVAGAAPGMKLRQWEASRP</sequence>
<dbReference type="SUPFAM" id="SSF111369">
    <property type="entry name" value="HlyD-like secretion proteins"/>
    <property type="match status" value="1"/>
</dbReference>
<reference evidence="4 5" key="1">
    <citation type="submission" date="2021-02" db="EMBL/GenBank/DDBJ databases">
        <title>Complete genome of Desulfoluna sp. strain ASN36.</title>
        <authorList>
            <person name="Takahashi A."/>
            <person name="Kojima H."/>
            <person name="Fukui M."/>
        </authorList>
    </citation>
    <scope>NUCLEOTIDE SEQUENCE [LARGE SCALE GENOMIC DNA]</scope>
    <source>
        <strain evidence="4 5">ASN36</strain>
    </source>
</reference>
<protein>
    <submittedName>
        <fullName evidence="4">MexE family multidrug efflux RND transporter periplasmic adaptor subunit</fullName>
    </submittedName>
</protein>
<proteinExistence type="inferred from homology"/>
<dbReference type="InterPro" id="IPR058625">
    <property type="entry name" value="MdtA-like_BSH"/>
</dbReference>
<dbReference type="Gene3D" id="2.40.420.20">
    <property type="match status" value="1"/>
</dbReference>
<dbReference type="Gene3D" id="1.10.287.470">
    <property type="entry name" value="Helix hairpin bin"/>
    <property type="match status" value="1"/>
</dbReference>
<dbReference type="EMBL" id="AP024488">
    <property type="protein sequence ID" value="BCS99116.1"/>
    <property type="molecule type" value="Genomic_DNA"/>
</dbReference>
<evidence type="ECO:0000259" key="3">
    <source>
        <dbReference type="Pfam" id="PF25917"/>
    </source>
</evidence>
<dbReference type="InterPro" id="IPR006143">
    <property type="entry name" value="RND_pump_MFP"/>
</dbReference>
<keyword evidence="2" id="KW-0812">Transmembrane</keyword>
<feature type="domain" description="Multidrug resistance protein MdtA-like barrel-sandwich hybrid" evidence="3">
    <location>
        <begin position="84"/>
        <end position="223"/>
    </location>
</feature>
<dbReference type="Pfam" id="PF25917">
    <property type="entry name" value="BSH_RND"/>
    <property type="match status" value="1"/>
</dbReference>
<feature type="transmembrane region" description="Helical" evidence="2">
    <location>
        <begin position="23"/>
        <end position="43"/>
    </location>
</feature>
<dbReference type="Proteomes" id="UP001320148">
    <property type="component" value="Chromosome"/>
</dbReference>
<keyword evidence="2" id="KW-0472">Membrane</keyword>
<dbReference type="NCBIfam" id="TIGR01730">
    <property type="entry name" value="RND_mfp"/>
    <property type="match status" value="1"/>
</dbReference>
<dbReference type="Gene3D" id="2.40.50.100">
    <property type="match status" value="1"/>
</dbReference>